<name>A0A367LE65_9HYPO</name>
<dbReference type="InterPro" id="IPR003781">
    <property type="entry name" value="CoA-bd"/>
</dbReference>
<dbReference type="InterPro" id="IPR033140">
    <property type="entry name" value="Lipase_GDXG_put_SER_AS"/>
</dbReference>
<dbReference type="InterPro" id="IPR016102">
    <property type="entry name" value="Succinyl-CoA_synth-like"/>
</dbReference>
<dbReference type="AlphaFoldDB" id="A0A367LE65"/>
<sequence>MPNGIISEYPSQQDAVESATLTIQRRADKSLPMRILLTLTRFLRPHLSKPKRAKKAPIRGSPRLTAPKRVSRSHDVQERKVDDIWVYDMSRKSGDAPITRRIYYFAGGGWQMEASPHHWAFATALVDRLPQTCLTLVSYPLAPENPASVSMPMLMTLYRTLMRQSSAAQERVIIAGDSAGGNIALSLVLWALAESENGQSNVASHPAAIMAISPSTDLRHHDPDMLNVAQQDPMLTIPFVNSTASAWCAGGSQTDGWTADDARICPNLAPVELAQRHNIQINGVIGTWDVLSPEAIKFVDKCRDAGVRGEWLIWDGQMHCFPLASKFRLRESVEALEWIAGVMSKLRISAPFLSYNHSLHPTRGLEQHRLAYKTVLYTAVAVAIQLFNDAAQSASQVTLLVRLPVQRDGHLTLHLIDAALALPCLRCASLSFCLASSTVDLRRTVHQPNFTVMANGLRTAAEALQLCENLPSVDGARLSNIMQTLSDRLDGLERKVDGMEKRMMIRDRNAGVKHWNQSAEHAEDKLKPLLSFQTGEEIDRCPSTVEELGLLDGKHECHFAVSWTFEEAHAGFRADYAHDTNMIVCPRWRWRYVIGLYGGLRSTWYSFDIGTKLQAPLARIIHQHACSSHILLLTEAHVLPRSAYRGRQFVPLSETVYMYWYAGNSRGESSALASAPSSTSMLSRALWRKGPISPRLFSHSSTIDNLRINKDTRVIYQGSRYVQVQPPFTTHQYVEATANARETIDYGTKVMGGVSPGKGGRIHLGLPVFSTVKEASINVPKNPHHREELINSLPSLLLQAMDKTHPHASAVFVPAEFAAQAIMESIEAQVPLVVSVAEHIPVHDMMRVHEMLRTQQRTRLVGPNCPGIIAPGQCRLGIMPFEQYRRGSIGIVSKSGTLSYEAVGATTAAGLGQSLVIAVGGDSMPGTSMVDALHVLFRDGETEGIIVIGEIGGNDELRAAELIGAYRRTAAKPKPVIALVAGQTAPREKTMGHAGARLTSRDVTAAEKADALRRSGAFVVENPGLMGRRMRELLGK</sequence>
<organism evidence="5 6">
    <name type="scientific">Ophiocordyceps polyrhachis-furcata BCC 54312</name>
    <dbReference type="NCBI Taxonomy" id="1330021"/>
    <lineage>
        <taxon>Eukaryota</taxon>
        <taxon>Fungi</taxon>
        <taxon>Dikarya</taxon>
        <taxon>Ascomycota</taxon>
        <taxon>Pezizomycotina</taxon>
        <taxon>Sordariomycetes</taxon>
        <taxon>Hypocreomycetidae</taxon>
        <taxon>Hypocreales</taxon>
        <taxon>Ophiocordycipitaceae</taxon>
        <taxon>Ophiocordyceps</taxon>
    </lineage>
</organism>
<dbReference type="GO" id="GO:0006099">
    <property type="term" value="P:tricarboxylic acid cycle"/>
    <property type="evidence" value="ECO:0007669"/>
    <property type="project" value="TreeGrafter"/>
</dbReference>
<dbReference type="EMBL" id="LKCN02000007">
    <property type="protein sequence ID" value="RCI12718.1"/>
    <property type="molecule type" value="Genomic_DNA"/>
</dbReference>
<dbReference type="InterPro" id="IPR029058">
    <property type="entry name" value="AB_hydrolase_fold"/>
</dbReference>
<evidence type="ECO:0000313" key="6">
    <source>
        <dbReference type="Proteomes" id="UP000253664"/>
    </source>
</evidence>
<dbReference type="PANTHER" id="PTHR11117">
    <property type="entry name" value="SUCCINYL-COA LIGASE SUBUNIT ALPHA"/>
    <property type="match status" value="1"/>
</dbReference>
<evidence type="ECO:0000256" key="2">
    <source>
        <dbReference type="PROSITE-ProRule" id="PRU10038"/>
    </source>
</evidence>
<dbReference type="SUPFAM" id="SSF53474">
    <property type="entry name" value="alpha/beta-Hydrolases"/>
    <property type="match status" value="1"/>
</dbReference>
<dbReference type="PANTHER" id="PTHR11117:SF6">
    <property type="entry name" value="SYNTHETASE SUBUNIT ALPHA, PUTATIVE (AFU_ORTHOLOGUE AFUA_1G10830)-RELATED"/>
    <property type="match status" value="1"/>
</dbReference>
<keyword evidence="1" id="KW-0547">Nucleotide-binding</keyword>
<feature type="active site" evidence="2">
    <location>
        <position position="178"/>
    </location>
</feature>
<dbReference type="GO" id="GO:0004776">
    <property type="term" value="F:succinate-CoA ligase (GDP-forming) activity"/>
    <property type="evidence" value="ECO:0007669"/>
    <property type="project" value="TreeGrafter"/>
</dbReference>
<protein>
    <recommendedName>
        <fullName evidence="4">CoA-binding domain-containing protein</fullName>
    </recommendedName>
</protein>
<dbReference type="SUPFAM" id="SSF52210">
    <property type="entry name" value="Succinyl-CoA synthetase domains"/>
    <property type="match status" value="1"/>
</dbReference>
<dbReference type="GO" id="GO:0009361">
    <property type="term" value="C:succinate-CoA ligase complex (ADP-forming)"/>
    <property type="evidence" value="ECO:0007669"/>
    <property type="project" value="TreeGrafter"/>
</dbReference>
<dbReference type="PROSITE" id="PS01216">
    <property type="entry name" value="SUCCINYL_COA_LIG_1"/>
    <property type="match status" value="1"/>
</dbReference>
<feature type="domain" description="CoA-binding" evidence="4">
    <location>
        <begin position="707"/>
        <end position="840"/>
    </location>
</feature>
<dbReference type="Gene3D" id="3.40.50.1820">
    <property type="entry name" value="alpha/beta hydrolase"/>
    <property type="match status" value="1"/>
</dbReference>
<feature type="compositionally biased region" description="Basic residues" evidence="3">
    <location>
        <begin position="48"/>
        <end position="57"/>
    </location>
</feature>
<dbReference type="GO" id="GO:0004775">
    <property type="term" value="F:succinate-CoA ligase (ADP-forming) activity"/>
    <property type="evidence" value="ECO:0007669"/>
    <property type="project" value="TreeGrafter"/>
</dbReference>
<dbReference type="PROSITE" id="PS01174">
    <property type="entry name" value="LIPASE_GDXG_SER"/>
    <property type="match status" value="1"/>
</dbReference>
<dbReference type="OrthoDB" id="2152029at2759"/>
<dbReference type="SMART" id="SM00881">
    <property type="entry name" value="CoA_binding"/>
    <property type="match status" value="1"/>
</dbReference>
<dbReference type="Pfam" id="PF07859">
    <property type="entry name" value="Abhydrolase_3"/>
    <property type="match status" value="1"/>
</dbReference>
<dbReference type="STRING" id="1330021.A0A367LE65"/>
<dbReference type="Pfam" id="PF02629">
    <property type="entry name" value="CoA_binding"/>
    <property type="match status" value="2"/>
</dbReference>
<keyword evidence="6" id="KW-1185">Reference proteome</keyword>
<dbReference type="Proteomes" id="UP000253664">
    <property type="component" value="Unassembled WGS sequence"/>
</dbReference>
<dbReference type="Gene3D" id="3.40.50.261">
    <property type="entry name" value="Succinyl-CoA synthetase domains"/>
    <property type="match status" value="1"/>
</dbReference>
<dbReference type="InterPro" id="IPR033847">
    <property type="entry name" value="Citrt_syn/SCS-alpha_CS"/>
</dbReference>
<dbReference type="Pfam" id="PF00549">
    <property type="entry name" value="Ligase_CoA"/>
    <property type="match status" value="1"/>
</dbReference>
<gene>
    <name evidence="5" type="ORF">L249_0509</name>
</gene>
<accession>A0A367LE65</accession>
<dbReference type="GO" id="GO:0000166">
    <property type="term" value="F:nucleotide binding"/>
    <property type="evidence" value="ECO:0007669"/>
    <property type="project" value="UniProtKB-KW"/>
</dbReference>
<dbReference type="InterPro" id="IPR013094">
    <property type="entry name" value="AB_hydrolase_3"/>
</dbReference>
<evidence type="ECO:0000259" key="4">
    <source>
        <dbReference type="SMART" id="SM00881"/>
    </source>
</evidence>
<evidence type="ECO:0000313" key="5">
    <source>
        <dbReference type="EMBL" id="RCI12718.1"/>
    </source>
</evidence>
<dbReference type="InterPro" id="IPR017440">
    <property type="entry name" value="Cit_synth/succinyl-CoA_lig_AS"/>
</dbReference>
<dbReference type="PRINTS" id="PR01798">
    <property type="entry name" value="SCOASYNTHASE"/>
</dbReference>
<feature type="region of interest" description="Disordered" evidence="3">
    <location>
        <begin position="48"/>
        <end position="73"/>
    </location>
</feature>
<proteinExistence type="predicted"/>
<dbReference type="GO" id="GO:0016787">
    <property type="term" value="F:hydrolase activity"/>
    <property type="evidence" value="ECO:0007669"/>
    <property type="project" value="InterPro"/>
</dbReference>
<comment type="caution">
    <text evidence="5">The sequence shown here is derived from an EMBL/GenBank/DDBJ whole genome shotgun (WGS) entry which is preliminary data.</text>
</comment>
<dbReference type="InterPro" id="IPR036291">
    <property type="entry name" value="NAD(P)-bd_dom_sf"/>
</dbReference>
<dbReference type="InterPro" id="IPR005811">
    <property type="entry name" value="SUCC_ACL_C"/>
</dbReference>
<dbReference type="Gene3D" id="3.40.50.720">
    <property type="entry name" value="NAD(P)-binding Rossmann-like Domain"/>
    <property type="match status" value="2"/>
</dbReference>
<evidence type="ECO:0000256" key="3">
    <source>
        <dbReference type="SAM" id="MobiDB-lite"/>
    </source>
</evidence>
<dbReference type="SUPFAM" id="SSF51735">
    <property type="entry name" value="NAD(P)-binding Rossmann-fold domains"/>
    <property type="match status" value="1"/>
</dbReference>
<dbReference type="GO" id="GO:0005739">
    <property type="term" value="C:mitochondrion"/>
    <property type="evidence" value="ECO:0007669"/>
    <property type="project" value="TreeGrafter"/>
</dbReference>
<reference evidence="5 6" key="1">
    <citation type="journal article" date="2015" name="BMC Genomics">
        <title>Insights from the genome of Ophiocordyceps polyrhachis-furcata to pathogenicity and host specificity in insect fungi.</title>
        <authorList>
            <person name="Wichadakul D."/>
            <person name="Kobmoo N."/>
            <person name="Ingsriswang S."/>
            <person name="Tangphatsornruang S."/>
            <person name="Chantasingh D."/>
            <person name="Luangsa-ard J.J."/>
            <person name="Eurwilaichitr L."/>
        </authorList>
    </citation>
    <scope>NUCLEOTIDE SEQUENCE [LARGE SCALE GENOMIC DNA]</scope>
    <source>
        <strain evidence="5 6">BCC 54312</strain>
    </source>
</reference>
<dbReference type="PROSITE" id="PS00399">
    <property type="entry name" value="SUCCINYL_COA_LIG_2"/>
    <property type="match status" value="1"/>
</dbReference>
<evidence type="ECO:0000256" key="1">
    <source>
        <dbReference type="ARBA" id="ARBA00022741"/>
    </source>
</evidence>